<dbReference type="eggNOG" id="COG0625">
    <property type="taxonomic scope" value="Bacteria"/>
</dbReference>
<dbReference type="EMBL" id="CP020330">
    <property type="protein sequence ID" value="AQZ52574.1"/>
    <property type="molecule type" value="Genomic_DNA"/>
</dbReference>
<dbReference type="OrthoDB" id="9795329at2"/>
<dbReference type="AlphaFoldDB" id="A0A1U9Z4I2"/>
<evidence type="ECO:0000259" key="1">
    <source>
        <dbReference type="PROSITE" id="PS50404"/>
    </source>
</evidence>
<dbReference type="CDD" id="cd03205">
    <property type="entry name" value="GST_C_6"/>
    <property type="match status" value="1"/>
</dbReference>
<dbReference type="Proteomes" id="UP000191135">
    <property type="component" value="Chromosome"/>
</dbReference>
<organism evidence="2 3">
    <name type="scientific">Martelella mediterranea DSM 17316</name>
    <dbReference type="NCBI Taxonomy" id="1122214"/>
    <lineage>
        <taxon>Bacteria</taxon>
        <taxon>Pseudomonadati</taxon>
        <taxon>Pseudomonadota</taxon>
        <taxon>Alphaproteobacteria</taxon>
        <taxon>Hyphomicrobiales</taxon>
        <taxon>Aurantimonadaceae</taxon>
        <taxon>Martelella</taxon>
    </lineage>
</organism>
<reference evidence="2 3" key="1">
    <citation type="submission" date="2017-03" db="EMBL/GenBank/DDBJ databases">
        <title>Foreign affairs: Plasmid Transfer between Roseobacters and Rhizobia.</title>
        <authorList>
            <person name="Bartling P."/>
            <person name="Bunk B."/>
            <person name="Overmann J."/>
            <person name="Brinkmann H."/>
            <person name="Petersen J."/>
        </authorList>
    </citation>
    <scope>NUCLEOTIDE SEQUENCE [LARGE SCALE GENOMIC DNA]</scope>
    <source>
        <strain evidence="2 3">MACL11</strain>
    </source>
</reference>
<dbReference type="GO" id="GO:0004364">
    <property type="term" value="F:glutathione transferase activity"/>
    <property type="evidence" value="ECO:0007669"/>
    <property type="project" value="TreeGrafter"/>
</dbReference>
<dbReference type="PANTHER" id="PTHR43969">
    <property type="entry name" value="GLUTATHIONE S TRANSFERASE D10, ISOFORM A-RELATED"/>
    <property type="match status" value="1"/>
</dbReference>
<dbReference type="InterPro" id="IPR036282">
    <property type="entry name" value="Glutathione-S-Trfase_C_sf"/>
</dbReference>
<dbReference type="RefSeq" id="WP_018064251.1">
    <property type="nucleotide sequence ID" value="NZ_AQWH01000006.1"/>
</dbReference>
<dbReference type="CDD" id="cd03049">
    <property type="entry name" value="GST_N_3"/>
    <property type="match status" value="1"/>
</dbReference>
<dbReference type="InterPro" id="IPR004045">
    <property type="entry name" value="Glutathione_S-Trfase_N"/>
</dbReference>
<evidence type="ECO:0000313" key="3">
    <source>
        <dbReference type="Proteomes" id="UP000191135"/>
    </source>
</evidence>
<feature type="domain" description="GST N-terminal" evidence="1">
    <location>
        <begin position="1"/>
        <end position="78"/>
    </location>
</feature>
<dbReference type="STRING" id="1122214.Mame_03264"/>
<dbReference type="Gene3D" id="1.20.1050.10">
    <property type="match status" value="1"/>
</dbReference>
<dbReference type="GO" id="GO:0006749">
    <property type="term" value="P:glutathione metabolic process"/>
    <property type="evidence" value="ECO:0007669"/>
    <property type="project" value="TreeGrafter"/>
</dbReference>
<dbReference type="PANTHER" id="PTHR43969:SF9">
    <property type="entry name" value="GLUTATHIONE S TRANSFERASE D10, ISOFORM A-RELATED"/>
    <property type="match status" value="1"/>
</dbReference>
<keyword evidence="3" id="KW-1185">Reference proteome</keyword>
<dbReference type="Gene3D" id="3.40.30.10">
    <property type="entry name" value="Glutaredoxin"/>
    <property type="match status" value="1"/>
</dbReference>
<dbReference type="PROSITE" id="PS50404">
    <property type="entry name" value="GST_NTER"/>
    <property type="match status" value="1"/>
</dbReference>
<dbReference type="SUPFAM" id="SSF52833">
    <property type="entry name" value="Thioredoxin-like"/>
    <property type="match status" value="1"/>
</dbReference>
<dbReference type="KEGG" id="mmed:Mame_03264"/>
<sequence length="200" mass="22844">MKLFYAPASPFSTKVVMAAHHLGIALDLVPTATQDNPEDLLVANPLGKIPTLVTDEGETFYDSRTIMHYLNAIAGEDARIYPRNPEKRAAVERTEALSDGICDAAILVIYETRFRSPETWHQPWVDRQWDKVRRGLDHLDAHPPKFGKRLNAGHFALASLLGYLMLRFPGQWEEHRVRLVNWPAAFEERFPDYGRLRPQA</sequence>
<dbReference type="SUPFAM" id="SSF47616">
    <property type="entry name" value="GST C-terminal domain-like"/>
    <property type="match status" value="1"/>
</dbReference>
<gene>
    <name evidence="2" type="primary">yibF_2</name>
    <name evidence="2" type="ORF">Mame_03264</name>
</gene>
<proteinExistence type="predicted"/>
<dbReference type="Pfam" id="PF13410">
    <property type="entry name" value="GST_C_2"/>
    <property type="match status" value="1"/>
</dbReference>
<accession>A0A1U9Z4I2</accession>
<dbReference type="InterPro" id="IPR036249">
    <property type="entry name" value="Thioredoxin-like_sf"/>
</dbReference>
<evidence type="ECO:0000313" key="2">
    <source>
        <dbReference type="EMBL" id="AQZ52574.1"/>
    </source>
</evidence>
<protein>
    <submittedName>
        <fullName evidence="2">Putative GST-like protein YibF</fullName>
    </submittedName>
</protein>
<name>A0A1U9Z4I2_9HYPH</name>
<dbReference type="Pfam" id="PF13417">
    <property type="entry name" value="GST_N_3"/>
    <property type="match status" value="1"/>
</dbReference>